<feature type="domain" description="Peptidase M24" evidence="1">
    <location>
        <begin position="170"/>
        <end position="382"/>
    </location>
</feature>
<gene>
    <name evidence="3" type="ORF">N177_2869</name>
</gene>
<evidence type="ECO:0000259" key="2">
    <source>
        <dbReference type="Pfam" id="PF01321"/>
    </source>
</evidence>
<dbReference type="SUPFAM" id="SSF55920">
    <property type="entry name" value="Creatinase/aminopeptidase"/>
    <property type="match status" value="1"/>
</dbReference>
<dbReference type="OrthoDB" id="9761809at2"/>
<dbReference type="Pfam" id="PF01321">
    <property type="entry name" value="Creatinase_N"/>
    <property type="match status" value="1"/>
</dbReference>
<dbReference type="PANTHER" id="PTHR46112">
    <property type="entry name" value="AMINOPEPTIDASE"/>
    <property type="match status" value="1"/>
</dbReference>
<dbReference type="RefSeq" id="WP_023432994.1">
    <property type="nucleotide sequence ID" value="NZ_AWXZ01000037.1"/>
</dbReference>
<dbReference type="AlphaFoldDB" id="V4REZ1"/>
<dbReference type="CDD" id="cd01066">
    <property type="entry name" value="APP_MetAP"/>
    <property type="match status" value="1"/>
</dbReference>
<dbReference type="Pfam" id="PF00557">
    <property type="entry name" value="Peptidase_M24"/>
    <property type="match status" value="1"/>
</dbReference>
<dbReference type="Gene3D" id="3.90.230.10">
    <property type="entry name" value="Creatinase/methionine aminopeptidase superfamily"/>
    <property type="match status" value="1"/>
</dbReference>
<dbReference type="Proteomes" id="UP000017819">
    <property type="component" value="Unassembled WGS sequence"/>
</dbReference>
<dbReference type="NCBIfam" id="TIGR02993">
    <property type="entry name" value="ectoine_eutD"/>
    <property type="match status" value="1"/>
</dbReference>
<comment type="caution">
    <text evidence="3">The sequence shown here is derived from an EMBL/GenBank/DDBJ whole genome shotgun (WGS) entry which is preliminary data.</text>
</comment>
<organism evidence="3 4">
    <name type="scientific">Lutibaculum baratangense AMV1</name>
    <dbReference type="NCBI Taxonomy" id="631454"/>
    <lineage>
        <taxon>Bacteria</taxon>
        <taxon>Pseudomonadati</taxon>
        <taxon>Pseudomonadota</taxon>
        <taxon>Alphaproteobacteria</taxon>
        <taxon>Hyphomicrobiales</taxon>
        <taxon>Tepidamorphaceae</taxon>
        <taxon>Lutibaculum</taxon>
    </lineage>
</organism>
<evidence type="ECO:0000259" key="1">
    <source>
        <dbReference type="Pfam" id="PF00557"/>
    </source>
</evidence>
<dbReference type="Gene3D" id="3.40.350.10">
    <property type="entry name" value="Creatinase/prolidase N-terminal domain"/>
    <property type="match status" value="1"/>
</dbReference>
<dbReference type="InterPro" id="IPR014335">
    <property type="entry name" value="Ectoine_EutD"/>
</dbReference>
<evidence type="ECO:0000313" key="4">
    <source>
        <dbReference type="Proteomes" id="UP000017819"/>
    </source>
</evidence>
<dbReference type="EMBL" id="AWXZ01000037">
    <property type="protein sequence ID" value="ESR23924.1"/>
    <property type="molecule type" value="Genomic_DNA"/>
</dbReference>
<evidence type="ECO:0000313" key="3">
    <source>
        <dbReference type="EMBL" id="ESR23924.1"/>
    </source>
</evidence>
<dbReference type="InterPro" id="IPR029149">
    <property type="entry name" value="Creatin/AminoP/Spt16_N"/>
</dbReference>
<dbReference type="PANTHER" id="PTHR46112:SF2">
    <property type="entry name" value="XAA-PRO AMINOPEPTIDASE P-RELATED"/>
    <property type="match status" value="1"/>
</dbReference>
<feature type="domain" description="Creatinase N-terminal" evidence="2">
    <location>
        <begin position="17"/>
        <end position="160"/>
    </location>
</feature>
<dbReference type="eggNOG" id="COG0006">
    <property type="taxonomic scope" value="Bacteria"/>
</dbReference>
<protein>
    <submittedName>
        <fullName evidence="3">Peptidase M24</fullName>
    </submittedName>
</protein>
<dbReference type="STRING" id="631454.N177_2869"/>
<proteinExistence type="predicted"/>
<dbReference type="InterPro" id="IPR050659">
    <property type="entry name" value="Peptidase_M24B"/>
</dbReference>
<keyword evidence="4" id="KW-1185">Reference proteome</keyword>
<accession>V4REZ1</accession>
<name>V4REZ1_9HYPH</name>
<dbReference type="InterPro" id="IPR036005">
    <property type="entry name" value="Creatinase/aminopeptidase-like"/>
</dbReference>
<dbReference type="SUPFAM" id="SSF53092">
    <property type="entry name" value="Creatinase/prolidase N-terminal domain"/>
    <property type="match status" value="1"/>
</dbReference>
<sequence length="400" mass="44861">MPDGVTLPFSRDEYAMRLAKTRRAMEALGLDVLVVVDPSNMAWLTGYDGWSFYVHQAVLVFHDQDPIWWGRRQDANGARRRVYMSDDRIIGYPDVYVQARDRHPMDHLGGVLAERGYTRARIGLELENYYFSAAAYLALHKILPDATGVDATGLVNWQRGIKSPAEIVFMRRAARIVERMMRAAMDKIEVGLPKNELVGEIYRVGIEGAAEADGAKFGGDYPAIAPLLPSGTDAAAPHLTWDDKPFREGEGTFFEIAGCYWRYHAPLCRTVFLGKPPEHIRQAEAALIEGLEAGLDKARAGNRACDVANALADVLKRYGIERSDRCGYPIGLSYPPDWGERTISFRDSDETVLEPGMTFHFMPGLWMDQWGLEITESILIRESGPAECLADYPREIFVKP</sequence>
<dbReference type="PATRIC" id="fig|631454.5.peg.2834"/>
<reference evidence="3 4" key="1">
    <citation type="journal article" date="2014" name="Genome Announc.">
        <title>Draft Genome Sequence of Lutibaculum baratangense Strain AMV1T, Isolated from a Mud Volcano in Andamans, India.</title>
        <authorList>
            <person name="Singh A."/>
            <person name="Sreenivas A."/>
            <person name="Sathyanarayana Reddy G."/>
            <person name="Pinnaka A.K."/>
            <person name="Shivaji S."/>
        </authorList>
    </citation>
    <scope>NUCLEOTIDE SEQUENCE [LARGE SCALE GENOMIC DNA]</scope>
    <source>
        <strain evidence="3 4">AMV1</strain>
    </source>
</reference>
<dbReference type="InterPro" id="IPR000994">
    <property type="entry name" value="Pept_M24"/>
</dbReference>
<dbReference type="InterPro" id="IPR000587">
    <property type="entry name" value="Creatinase_N"/>
</dbReference>